<organism evidence="8 9">
    <name type="scientific">Olivibacter oleidegradans</name>
    <dbReference type="NCBI Taxonomy" id="760123"/>
    <lineage>
        <taxon>Bacteria</taxon>
        <taxon>Pseudomonadati</taxon>
        <taxon>Bacteroidota</taxon>
        <taxon>Sphingobacteriia</taxon>
        <taxon>Sphingobacteriales</taxon>
        <taxon>Sphingobacteriaceae</taxon>
        <taxon>Olivibacter</taxon>
    </lineage>
</organism>
<dbReference type="PIRSF" id="PIRSF000190">
    <property type="entry name" value="Pyd_amn-ph_oxd"/>
    <property type="match status" value="1"/>
</dbReference>
<evidence type="ECO:0000256" key="2">
    <source>
        <dbReference type="ARBA" id="ARBA00022630"/>
    </source>
</evidence>
<feature type="binding site" evidence="5">
    <location>
        <begin position="143"/>
        <end position="144"/>
    </location>
    <ligand>
        <name>FMN</name>
        <dbReference type="ChEBI" id="CHEBI:58210"/>
    </ligand>
</feature>
<keyword evidence="9" id="KW-1185">Reference proteome</keyword>
<dbReference type="Pfam" id="PF01243">
    <property type="entry name" value="PNPOx_N"/>
    <property type="match status" value="1"/>
</dbReference>
<dbReference type="InterPro" id="IPR011576">
    <property type="entry name" value="Pyridox_Oxase_N"/>
</dbReference>
<comment type="catalytic activity">
    <reaction evidence="5">
        <text>pyridoxamine 5'-phosphate + O2 + H2O = pyridoxal 5'-phosphate + H2O2 + NH4(+)</text>
        <dbReference type="Rhea" id="RHEA:15817"/>
        <dbReference type="ChEBI" id="CHEBI:15377"/>
        <dbReference type="ChEBI" id="CHEBI:15379"/>
        <dbReference type="ChEBI" id="CHEBI:16240"/>
        <dbReference type="ChEBI" id="CHEBI:28938"/>
        <dbReference type="ChEBI" id="CHEBI:58451"/>
        <dbReference type="ChEBI" id="CHEBI:597326"/>
        <dbReference type="EC" id="1.4.3.5"/>
    </reaction>
</comment>
<comment type="pathway">
    <text evidence="5">Cofactor metabolism; pyridoxal 5'-phosphate salvage; pyridoxal 5'-phosphate from pyridoxamine 5'-phosphate: step 1/1.</text>
</comment>
<feature type="binding site" evidence="5">
    <location>
        <begin position="79"/>
        <end position="80"/>
    </location>
    <ligand>
        <name>FMN</name>
        <dbReference type="ChEBI" id="CHEBI:58210"/>
    </ligand>
</feature>
<dbReference type="Pfam" id="PF10590">
    <property type="entry name" value="PNP_phzG_C"/>
    <property type="match status" value="1"/>
</dbReference>
<evidence type="ECO:0000259" key="7">
    <source>
        <dbReference type="Pfam" id="PF10590"/>
    </source>
</evidence>
<feature type="binding site" evidence="5">
    <location>
        <position position="86"/>
    </location>
    <ligand>
        <name>FMN</name>
        <dbReference type="ChEBI" id="CHEBI:58210"/>
    </ligand>
</feature>
<dbReference type="InterPro" id="IPR019576">
    <property type="entry name" value="Pyridoxamine_oxidase_dimer_C"/>
</dbReference>
<dbReference type="PANTHER" id="PTHR10851">
    <property type="entry name" value="PYRIDOXINE-5-PHOSPHATE OXIDASE"/>
    <property type="match status" value="1"/>
</dbReference>
<comment type="subunit">
    <text evidence="5">Homodimer.</text>
</comment>
<feature type="binding site" evidence="5">
    <location>
        <position position="130"/>
    </location>
    <ligand>
        <name>substrate</name>
    </ligand>
</feature>
<evidence type="ECO:0000313" key="8">
    <source>
        <dbReference type="EMBL" id="MFC0319161.1"/>
    </source>
</evidence>
<evidence type="ECO:0000313" key="9">
    <source>
        <dbReference type="Proteomes" id="UP001589774"/>
    </source>
</evidence>
<comment type="function">
    <text evidence="5">Catalyzes the oxidation of either pyridoxine 5'-phosphate (PNP) or pyridoxamine 5'-phosphate (PMP) into pyridoxal 5'-phosphate (PLP).</text>
</comment>
<comment type="caution">
    <text evidence="5">Lacks conserved residue(s) required for the propagation of feature annotation.</text>
</comment>
<feature type="binding site" evidence="5">
    <location>
        <position position="126"/>
    </location>
    <ligand>
        <name>substrate</name>
    </ligand>
</feature>
<feature type="binding site" evidence="5">
    <location>
        <begin position="64"/>
        <end position="69"/>
    </location>
    <ligand>
        <name>FMN</name>
        <dbReference type="ChEBI" id="CHEBI:58210"/>
    </ligand>
</feature>
<feature type="binding site" evidence="5">
    <location>
        <position position="108"/>
    </location>
    <ligand>
        <name>FMN</name>
        <dbReference type="ChEBI" id="CHEBI:58210"/>
    </ligand>
</feature>
<dbReference type="NCBIfam" id="NF004231">
    <property type="entry name" value="PRK05679.1"/>
    <property type="match status" value="1"/>
</dbReference>
<feature type="binding site" evidence="5">
    <location>
        <position position="69"/>
    </location>
    <ligand>
        <name>substrate</name>
    </ligand>
</feature>
<comment type="caution">
    <text evidence="8">The sequence shown here is derived from an EMBL/GenBank/DDBJ whole genome shotgun (WGS) entry which is preliminary data.</text>
</comment>
<evidence type="ECO:0000256" key="5">
    <source>
        <dbReference type="HAMAP-Rule" id="MF_01629"/>
    </source>
</evidence>
<gene>
    <name evidence="5 8" type="primary">pdxH</name>
    <name evidence="8" type="ORF">ACFFI0_12625</name>
</gene>
<dbReference type="NCBIfam" id="TIGR00558">
    <property type="entry name" value="pdxH"/>
    <property type="match status" value="1"/>
</dbReference>
<reference evidence="8 9" key="1">
    <citation type="submission" date="2024-09" db="EMBL/GenBank/DDBJ databases">
        <authorList>
            <person name="Sun Q."/>
            <person name="Mori K."/>
        </authorList>
    </citation>
    <scope>NUCLEOTIDE SEQUENCE [LARGE SCALE GENOMIC DNA]</scope>
    <source>
        <strain evidence="8 9">CCM 7765</strain>
    </source>
</reference>
<comment type="pathway">
    <text evidence="5">Cofactor metabolism; pyridoxal 5'-phosphate salvage; pyridoxal 5'-phosphate from pyridoxine 5'-phosphate: step 1/1.</text>
</comment>
<comment type="similarity">
    <text evidence="1 5">Belongs to the pyridoxamine 5'-phosphate oxidase family.</text>
</comment>
<feature type="binding site" evidence="5">
    <location>
        <position position="198"/>
    </location>
    <ligand>
        <name>FMN</name>
        <dbReference type="ChEBI" id="CHEBI:58210"/>
    </ligand>
</feature>
<dbReference type="InterPro" id="IPR019740">
    <property type="entry name" value="Pyridox_Oxase_CS"/>
</dbReference>
<dbReference type="GO" id="GO:0004733">
    <property type="term" value="F:pyridoxamine phosphate oxidase activity"/>
    <property type="evidence" value="ECO:0007669"/>
    <property type="project" value="UniProtKB-EC"/>
</dbReference>
<evidence type="ECO:0000256" key="4">
    <source>
        <dbReference type="ARBA" id="ARBA00023002"/>
    </source>
</evidence>
<dbReference type="Proteomes" id="UP001589774">
    <property type="component" value="Unassembled WGS sequence"/>
</dbReference>
<accession>A0ABV6HJW2</accession>
<dbReference type="InterPro" id="IPR012349">
    <property type="entry name" value="Split_barrel_FMN-bd"/>
</dbReference>
<evidence type="ECO:0000256" key="1">
    <source>
        <dbReference type="ARBA" id="ARBA00007301"/>
    </source>
</evidence>
<keyword evidence="5" id="KW-0664">Pyridoxine biosynthesis</keyword>
<keyword evidence="4 5" id="KW-0560">Oxidoreductase</keyword>
<evidence type="ECO:0000256" key="3">
    <source>
        <dbReference type="ARBA" id="ARBA00022643"/>
    </source>
</evidence>
<proteinExistence type="inferred from homology"/>
<comment type="catalytic activity">
    <reaction evidence="5">
        <text>pyridoxine 5'-phosphate + O2 = pyridoxal 5'-phosphate + H2O2</text>
        <dbReference type="Rhea" id="RHEA:15149"/>
        <dbReference type="ChEBI" id="CHEBI:15379"/>
        <dbReference type="ChEBI" id="CHEBI:16240"/>
        <dbReference type="ChEBI" id="CHEBI:58589"/>
        <dbReference type="ChEBI" id="CHEBI:597326"/>
        <dbReference type="EC" id="1.4.3.5"/>
    </reaction>
</comment>
<dbReference type="PROSITE" id="PS01064">
    <property type="entry name" value="PYRIDOX_OXIDASE"/>
    <property type="match status" value="1"/>
</dbReference>
<dbReference type="RefSeq" id="WP_130857800.1">
    <property type="nucleotide sequence ID" value="NZ_JBHLWO010000002.1"/>
</dbReference>
<protein>
    <recommendedName>
        <fullName evidence="5">Pyridoxine/pyridoxamine 5'-phosphate oxidase</fullName>
        <ecNumber evidence="5">1.4.3.5</ecNumber>
    </recommendedName>
    <alternativeName>
        <fullName evidence="5">PNP/PMP oxidase</fullName>
        <shortName evidence="5">PNPOx</shortName>
    </alternativeName>
    <alternativeName>
        <fullName evidence="5">Pyridoxal 5'-phosphate synthase</fullName>
    </alternativeName>
</protein>
<dbReference type="PANTHER" id="PTHR10851:SF0">
    <property type="entry name" value="PYRIDOXINE-5'-PHOSPHATE OXIDASE"/>
    <property type="match status" value="1"/>
</dbReference>
<sequence>MDKELHIEDIRTDYRLASLTEDSIDKDPIRQFEQWFEQAINAQVIEVNAMTLATVDADGSPSARIVLLKDIEDGAFVFYTNYNSQKAKEIATHPMVSLVFFWPDLQRQVRIKGTVEKVDKANSEAYFHSRPVGSQLGAWASPQSDVIPSRVFLEENLKEVSEKYKNQVVPKPPHWGGYKVTPSTIEFWQGRTNRLHDRILYSKNTSSAGWAINRLAP</sequence>
<feature type="binding site" evidence="5">
    <location>
        <position position="188"/>
    </location>
    <ligand>
        <name>FMN</name>
        <dbReference type="ChEBI" id="CHEBI:58210"/>
    </ligand>
</feature>
<feature type="binding site" evidence="5">
    <location>
        <begin position="194"/>
        <end position="196"/>
    </location>
    <ligand>
        <name>substrate</name>
    </ligand>
</feature>
<evidence type="ECO:0000259" key="6">
    <source>
        <dbReference type="Pfam" id="PF01243"/>
    </source>
</evidence>
<keyword evidence="3 5" id="KW-0288">FMN</keyword>
<dbReference type="Gene3D" id="2.30.110.10">
    <property type="entry name" value="Electron Transport, Fmn-binding Protein, Chain A"/>
    <property type="match status" value="1"/>
</dbReference>
<feature type="domain" description="Pyridoxamine 5'-phosphate oxidase N-terminal" evidence="6">
    <location>
        <begin position="37"/>
        <end position="162"/>
    </location>
</feature>
<feature type="domain" description="Pyridoxine 5'-phosphate oxidase dimerisation C-terminal" evidence="7">
    <location>
        <begin position="175"/>
        <end position="217"/>
    </location>
</feature>
<dbReference type="EC" id="1.4.3.5" evidence="5"/>
<dbReference type="HAMAP" id="MF_01629">
    <property type="entry name" value="PdxH"/>
    <property type="match status" value="1"/>
</dbReference>
<dbReference type="SUPFAM" id="SSF50475">
    <property type="entry name" value="FMN-binding split barrel"/>
    <property type="match status" value="1"/>
</dbReference>
<keyword evidence="2 5" id="KW-0285">Flavoprotein</keyword>
<feature type="binding site" evidence="5">
    <location>
        <position position="134"/>
    </location>
    <ligand>
        <name>substrate</name>
    </ligand>
</feature>
<comment type="cofactor">
    <cofactor evidence="5">
        <name>FMN</name>
        <dbReference type="ChEBI" id="CHEBI:58210"/>
    </cofactor>
    <text evidence="5">Binds 1 FMN per subunit.</text>
</comment>
<dbReference type="InterPro" id="IPR000659">
    <property type="entry name" value="Pyridox_Oxase"/>
</dbReference>
<dbReference type="EMBL" id="JBHLWO010000002">
    <property type="protein sequence ID" value="MFC0319161.1"/>
    <property type="molecule type" value="Genomic_DNA"/>
</dbReference>
<name>A0ABV6HJW2_9SPHI</name>